<feature type="transmembrane region" description="Helical" evidence="1">
    <location>
        <begin position="51"/>
        <end position="68"/>
    </location>
</feature>
<keyword evidence="1" id="KW-0812">Transmembrane</keyword>
<protein>
    <submittedName>
        <fullName evidence="3">2TM domain-containing protein</fullName>
    </submittedName>
</protein>
<name>A0ABS3YR14_9BACT</name>
<evidence type="ECO:0000313" key="3">
    <source>
        <dbReference type="EMBL" id="MBO9200313.1"/>
    </source>
</evidence>
<organism evidence="3 4">
    <name type="scientific">Niastella soli</name>
    <dbReference type="NCBI Taxonomy" id="2821487"/>
    <lineage>
        <taxon>Bacteria</taxon>
        <taxon>Pseudomonadati</taxon>
        <taxon>Bacteroidota</taxon>
        <taxon>Chitinophagia</taxon>
        <taxon>Chitinophagales</taxon>
        <taxon>Chitinophagaceae</taxon>
        <taxon>Niastella</taxon>
    </lineage>
</organism>
<keyword evidence="4" id="KW-1185">Reference proteome</keyword>
<sequence>MENTKDPQMWEIAQRRVKFKYNLIAYIGMNCFFWGIWLFTGLNQGNMGYPWPFWSTAGWGISLLYHFLKAYVFIDKDSSVEREYAKLQQQANR</sequence>
<evidence type="ECO:0000259" key="2">
    <source>
        <dbReference type="Pfam" id="PF13239"/>
    </source>
</evidence>
<dbReference type="InterPro" id="IPR025698">
    <property type="entry name" value="2TM_dom"/>
</dbReference>
<evidence type="ECO:0000313" key="4">
    <source>
        <dbReference type="Proteomes" id="UP000677244"/>
    </source>
</evidence>
<reference evidence="3 4" key="1">
    <citation type="submission" date="2021-03" db="EMBL/GenBank/DDBJ databases">
        <title>Assistant Professor.</title>
        <authorList>
            <person name="Huq M.A."/>
        </authorList>
    </citation>
    <scope>NUCLEOTIDE SEQUENCE [LARGE SCALE GENOMIC DNA]</scope>
    <source>
        <strain evidence="3 4">MAH-29</strain>
    </source>
</reference>
<keyword evidence="1" id="KW-0472">Membrane</keyword>
<dbReference type="Pfam" id="PF13239">
    <property type="entry name" value="2TM"/>
    <property type="match status" value="1"/>
</dbReference>
<feature type="transmembrane region" description="Helical" evidence="1">
    <location>
        <begin position="21"/>
        <end position="39"/>
    </location>
</feature>
<proteinExistence type="predicted"/>
<dbReference type="Proteomes" id="UP000677244">
    <property type="component" value="Unassembled WGS sequence"/>
</dbReference>
<feature type="domain" description="2TM" evidence="2">
    <location>
        <begin position="14"/>
        <end position="73"/>
    </location>
</feature>
<gene>
    <name evidence="3" type="ORF">J7I42_08590</name>
</gene>
<dbReference type="RefSeq" id="WP_209138362.1">
    <property type="nucleotide sequence ID" value="NZ_JAGHKO010000001.1"/>
</dbReference>
<comment type="caution">
    <text evidence="3">The sequence shown here is derived from an EMBL/GenBank/DDBJ whole genome shotgun (WGS) entry which is preliminary data.</text>
</comment>
<evidence type="ECO:0000256" key="1">
    <source>
        <dbReference type="SAM" id="Phobius"/>
    </source>
</evidence>
<dbReference type="EMBL" id="JAGHKO010000001">
    <property type="protein sequence ID" value="MBO9200313.1"/>
    <property type="molecule type" value="Genomic_DNA"/>
</dbReference>
<accession>A0ABS3YR14</accession>
<keyword evidence="1" id="KW-1133">Transmembrane helix</keyword>